<feature type="region of interest" description="Disordered" evidence="1">
    <location>
        <begin position="69"/>
        <end position="89"/>
    </location>
</feature>
<protein>
    <submittedName>
        <fullName evidence="3">Nematode cuticle collagen N-terminal domain-containing protein</fullName>
    </submittedName>
</protein>
<evidence type="ECO:0000313" key="2">
    <source>
        <dbReference type="Proteomes" id="UP000035642"/>
    </source>
</evidence>
<name>A0A0K0D5T9_ANGCA</name>
<evidence type="ECO:0000313" key="3">
    <source>
        <dbReference type="WBParaSite" id="ACAC_0000543401-mRNA-1"/>
    </source>
</evidence>
<reference evidence="2" key="1">
    <citation type="submission" date="2012-09" db="EMBL/GenBank/DDBJ databases">
        <authorList>
            <person name="Martin A.A."/>
        </authorList>
    </citation>
    <scope>NUCLEOTIDE SEQUENCE</scope>
</reference>
<evidence type="ECO:0000256" key="1">
    <source>
        <dbReference type="SAM" id="MobiDB-lite"/>
    </source>
</evidence>
<proteinExistence type="predicted"/>
<accession>A0A0K0D5T9</accession>
<dbReference type="Proteomes" id="UP000035642">
    <property type="component" value="Unassembled WGS sequence"/>
</dbReference>
<dbReference type="WBParaSite" id="ACAC_0000543401-mRNA-1">
    <property type="protein sequence ID" value="ACAC_0000543401-mRNA-1"/>
    <property type="gene ID" value="ACAC_0000543401"/>
</dbReference>
<dbReference type="AlphaFoldDB" id="A0A0K0D5T9"/>
<dbReference type="STRING" id="6313.A0A0K0D5T9"/>
<keyword evidence="2" id="KW-1185">Reference proteome</keyword>
<organism evidence="2 3">
    <name type="scientific">Angiostrongylus cantonensis</name>
    <name type="common">Rat lungworm</name>
    <dbReference type="NCBI Taxonomy" id="6313"/>
    <lineage>
        <taxon>Eukaryota</taxon>
        <taxon>Metazoa</taxon>
        <taxon>Ecdysozoa</taxon>
        <taxon>Nematoda</taxon>
        <taxon>Chromadorea</taxon>
        <taxon>Rhabditida</taxon>
        <taxon>Rhabditina</taxon>
        <taxon>Rhabditomorpha</taxon>
        <taxon>Strongyloidea</taxon>
        <taxon>Metastrongylidae</taxon>
        <taxon>Angiostrongylus</taxon>
    </lineage>
</organism>
<reference evidence="3" key="2">
    <citation type="submission" date="2017-02" db="UniProtKB">
        <authorList>
            <consortium name="WormBaseParasite"/>
        </authorList>
    </citation>
    <scope>IDENTIFICATION</scope>
</reference>
<sequence length="89" mass="9755">MLINIVHQFIDVILDCTIIRYPRGERGSAGSNGIPAEYAKPGMDGYPGIDGLFLWRKIACLLCPPGPPNNDDLQGEQGNTRYLPPCLVK</sequence>